<feature type="region of interest" description="Disordered" evidence="2">
    <location>
        <begin position="72"/>
        <end position="98"/>
    </location>
</feature>
<dbReference type="Proteomes" id="UP001530315">
    <property type="component" value="Unassembled WGS sequence"/>
</dbReference>
<proteinExistence type="predicted"/>
<feature type="compositionally biased region" description="Polar residues" evidence="2">
    <location>
        <begin position="389"/>
        <end position="398"/>
    </location>
</feature>
<feature type="compositionally biased region" description="Basic and acidic residues" evidence="2">
    <location>
        <begin position="373"/>
        <end position="385"/>
    </location>
</feature>
<evidence type="ECO:0000313" key="3">
    <source>
        <dbReference type="EMBL" id="KAL3783349.1"/>
    </source>
</evidence>
<reference evidence="3 4" key="1">
    <citation type="submission" date="2024-10" db="EMBL/GenBank/DDBJ databases">
        <title>Updated reference genomes for cyclostephanoid diatoms.</title>
        <authorList>
            <person name="Roberts W.R."/>
            <person name="Alverson A.J."/>
        </authorList>
    </citation>
    <scope>NUCLEOTIDE SEQUENCE [LARGE SCALE GENOMIC DNA]</scope>
    <source>
        <strain evidence="3 4">AJA276-08</strain>
    </source>
</reference>
<comment type="caution">
    <text evidence="3">The sequence shown here is derived from an EMBL/GenBank/DDBJ whole genome shotgun (WGS) entry which is preliminary data.</text>
</comment>
<dbReference type="AlphaFoldDB" id="A0ABD3P6F4"/>
<dbReference type="EMBL" id="JALLAZ020000977">
    <property type="protein sequence ID" value="KAL3783349.1"/>
    <property type="molecule type" value="Genomic_DNA"/>
</dbReference>
<protein>
    <submittedName>
        <fullName evidence="3">Uncharacterized protein</fullName>
    </submittedName>
</protein>
<keyword evidence="1" id="KW-0175">Coiled coil</keyword>
<feature type="region of interest" description="Disordered" evidence="2">
    <location>
        <begin position="333"/>
        <end position="417"/>
    </location>
</feature>
<feature type="compositionally biased region" description="Acidic residues" evidence="2">
    <location>
        <begin position="350"/>
        <end position="361"/>
    </location>
</feature>
<sequence length="417" mass="47247">MTDGDAGRDLVRPAMQRTGGQRLLVVDGKSSIVDVIDGGRAAKHSKNPLRAITAAVRATKHQYRITNGVRSKEYRDNDLSTSTSTSSPLEEIQVPSSSTQDANFELQCMAIRQLQGEIANIESRLQSQSESMTAEVNSWKEKHSLVEKTLQRQKSITHSEISDDFIVQSAKADDCKGGSDQNQRQEDDELMEKISRLTHDNGRLRAKSRRLEEVESQRNELLDLVKELRAENDHIHQSMDDAMQFISEMRQKMAGFARDHEECVSGYETQLASLKDQIDQAVLSTAELRMSSSARLKEKREEVKKLKKETSEAYQMCEVLQREIDMLREALDESKAGYESDSVEDSGGSDYDDSDYDDDETAQLRPLHYSNENGKRISWSDKALRSGDNARSIQNQKQLPRMECLGENEDDDDVDWD</sequence>
<name>A0ABD3P6F4_9STRA</name>
<evidence type="ECO:0000313" key="4">
    <source>
        <dbReference type="Proteomes" id="UP001530315"/>
    </source>
</evidence>
<evidence type="ECO:0000256" key="1">
    <source>
        <dbReference type="SAM" id="Coils"/>
    </source>
</evidence>
<accession>A0ABD3P6F4</accession>
<evidence type="ECO:0000256" key="2">
    <source>
        <dbReference type="SAM" id="MobiDB-lite"/>
    </source>
</evidence>
<feature type="compositionally biased region" description="Acidic residues" evidence="2">
    <location>
        <begin position="406"/>
        <end position="417"/>
    </location>
</feature>
<keyword evidence="4" id="KW-1185">Reference proteome</keyword>
<feature type="compositionally biased region" description="Low complexity" evidence="2">
    <location>
        <begin position="339"/>
        <end position="349"/>
    </location>
</feature>
<organism evidence="3 4">
    <name type="scientific">Stephanodiscus triporus</name>
    <dbReference type="NCBI Taxonomy" id="2934178"/>
    <lineage>
        <taxon>Eukaryota</taxon>
        <taxon>Sar</taxon>
        <taxon>Stramenopiles</taxon>
        <taxon>Ochrophyta</taxon>
        <taxon>Bacillariophyta</taxon>
        <taxon>Coscinodiscophyceae</taxon>
        <taxon>Thalassiosirophycidae</taxon>
        <taxon>Stephanodiscales</taxon>
        <taxon>Stephanodiscaceae</taxon>
        <taxon>Stephanodiscus</taxon>
    </lineage>
</organism>
<feature type="coiled-coil region" evidence="1">
    <location>
        <begin position="204"/>
        <end position="231"/>
    </location>
</feature>
<gene>
    <name evidence="3" type="ORF">ACHAW5_010891</name>
</gene>